<comment type="similarity">
    <text evidence="1">Belongs to the OmpW/AlkL family.</text>
</comment>
<evidence type="ECO:0000313" key="3">
    <source>
        <dbReference type="EMBL" id="NJB96959.1"/>
    </source>
</evidence>
<dbReference type="PANTHER" id="PTHR36920">
    <property type="match status" value="1"/>
</dbReference>
<feature type="chain" id="PRO_5031222691" evidence="2">
    <location>
        <begin position="24"/>
        <end position="224"/>
    </location>
</feature>
<reference evidence="3 4" key="1">
    <citation type="submission" date="2020-03" db="EMBL/GenBank/DDBJ databases">
        <title>Genomic Encyclopedia of Type Strains, Phase IV (KMG-IV): sequencing the most valuable type-strain genomes for metagenomic binning, comparative biology and taxonomic classification.</title>
        <authorList>
            <person name="Goeker M."/>
        </authorList>
    </citation>
    <scope>NUCLEOTIDE SEQUENCE [LARGE SCALE GENOMIC DNA]</scope>
    <source>
        <strain evidence="3 4">DSM 7225</strain>
    </source>
</reference>
<keyword evidence="4" id="KW-1185">Reference proteome</keyword>
<name>A0A7X5XX63_9SPHN</name>
<keyword evidence="2" id="KW-0732">Signal</keyword>
<dbReference type="InterPro" id="IPR005618">
    <property type="entry name" value="OMPW"/>
</dbReference>
<dbReference type="EMBL" id="JAATJB010000003">
    <property type="protein sequence ID" value="NJB96959.1"/>
    <property type="molecule type" value="Genomic_DNA"/>
</dbReference>
<protein>
    <submittedName>
        <fullName evidence="3">Outer membrane protein</fullName>
    </submittedName>
</protein>
<dbReference type="Gene3D" id="2.40.160.20">
    <property type="match status" value="1"/>
</dbReference>
<proteinExistence type="inferred from homology"/>
<dbReference type="GO" id="GO:0055085">
    <property type="term" value="P:transmembrane transport"/>
    <property type="evidence" value="ECO:0007669"/>
    <property type="project" value="TreeGrafter"/>
</dbReference>
<dbReference type="GO" id="GO:0019867">
    <property type="term" value="C:outer membrane"/>
    <property type="evidence" value="ECO:0007669"/>
    <property type="project" value="InterPro"/>
</dbReference>
<dbReference type="RefSeq" id="WP_125973499.1">
    <property type="nucleotide sequence ID" value="NZ_BAAADY010000002.1"/>
</dbReference>
<dbReference type="SUPFAM" id="SSF56925">
    <property type="entry name" value="OMPA-like"/>
    <property type="match status" value="1"/>
</dbReference>
<dbReference type="Proteomes" id="UP000531251">
    <property type="component" value="Unassembled WGS sequence"/>
</dbReference>
<feature type="signal peptide" evidence="2">
    <location>
        <begin position="1"/>
        <end position="23"/>
    </location>
</feature>
<gene>
    <name evidence="3" type="ORF">GGR89_001265</name>
</gene>
<sequence>MRTSLFVGLAAAGLLASTASAQAQDRAGITAGDWLVRLRGIVVAPNESSSGITPALPTAKVGVGDAVMPEVDFTYMATDHIGAELIVSSTRHDIQGREAISSLGKVGHTWVLPPTLTLQYHFMPKAAVRPYVGAGVNYTTFYSAKTSDSLNKALGQTSLSLKDSFGYALQAGVDIDLNKKFFLNLDVKYIDMSTTARLNTGGAINQTSVDINPLVFGFGVGTRF</sequence>
<comment type="caution">
    <text evidence="3">The sequence shown here is derived from an EMBL/GenBank/DDBJ whole genome shotgun (WGS) entry which is preliminary data.</text>
</comment>
<organism evidence="3 4">
    <name type="scientific">Sphingomonas trueperi</name>
    <dbReference type="NCBI Taxonomy" id="53317"/>
    <lineage>
        <taxon>Bacteria</taxon>
        <taxon>Pseudomonadati</taxon>
        <taxon>Pseudomonadota</taxon>
        <taxon>Alphaproteobacteria</taxon>
        <taxon>Sphingomonadales</taxon>
        <taxon>Sphingomonadaceae</taxon>
        <taxon>Sphingomonas</taxon>
    </lineage>
</organism>
<dbReference type="Pfam" id="PF03922">
    <property type="entry name" value="OmpW"/>
    <property type="match status" value="1"/>
</dbReference>
<dbReference type="InterPro" id="IPR011250">
    <property type="entry name" value="OMP/PagP_B-barrel"/>
</dbReference>
<dbReference type="PANTHER" id="PTHR36920:SF1">
    <property type="entry name" value="OUTER MEMBRANE PROTEIN W"/>
    <property type="match status" value="1"/>
</dbReference>
<dbReference type="AlphaFoldDB" id="A0A7X5XX63"/>
<evidence type="ECO:0000313" key="4">
    <source>
        <dbReference type="Proteomes" id="UP000531251"/>
    </source>
</evidence>
<evidence type="ECO:0000256" key="1">
    <source>
        <dbReference type="ARBA" id="ARBA00009330"/>
    </source>
</evidence>
<evidence type="ECO:0000256" key="2">
    <source>
        <dbReference type="SAM" id="SignalP"/>
    </source>
</evidence>
<accession>A0A7X5XX63</accession>